<feature type="compositionally biased region" description="Polar residues" evidence="2">
    <location>
        <begin position="233"/>
        <end position="245"/>
    </location>
</feature>
<evidence type="ECO:0000313" key="6">
    <source>
        <dbReference type="Proteomes" id="UP000693970"/>
    </source>
</evidence>
<dbReference type="GO" id="GO:0051082">
    <property type="term" value="F:unfolded protein binding"/>
    <property type="evidence" value="ECO:0007669"/>
    <property type="project" value="TreeGrafter"/>
</dbReference>
<dbReference type="PROSITE" id="PS50076">
    <property type="entry name" value="DNAJ_2"/>
    <property type="match status" value="1"/>
</dbReference>
<comment type="caution">
    <text evidence="5">The sequence shown here is derived from an EMBL/GenBank/DDBJ whole genome shotgun (WGS) entry which is preliminary data.</text>
</comment>
<feature type="domain" description="J" evidence="4">
    <location>
        <begin position="79"/>
        <end position="140"/>
    </location>
</feature>
<dbReference type="InterPro" id="IPR008775">
    <property type="entry name" value="Phytyl_CoA_dOase-like"/>
</dbReference>
<feature type="transmembrane region" description="Helical" evidence="3">
    <location>
        <begin position="49"/>
        <end position="69"/>
    </location>
</feature>
<dbReference type="InterPro" id="IPR051339">
    <property type="entry name" value="DnaJ_subfamily_B"/>
</dbReference>
<evidence type="ECO:0000259" key="4">
    <source>
        <dbReference type="PROSITE" id="PS50076"/>
    </source>
</evidence>
<dbReference type="InterPro" id="IPR002939">
    <property type="entry name" value="DnaJ_C"/>
</dbReference>
<dbReference type="Pfam" id="PF05721">
    <property type="entry name" value="PhyH"/>
    <property type="match status" value="1"/>
</dbReference>
<dbReference type="CDD" id="cd06257">
    <property type="entry name" value="DnaJ"/>
    <property type="match status" value="1"/>
</dbReference>
<dbReference type="InterPro" id="IPR001623">
    <property type="entry name" value="DnaJ_domain"/>
</dbReference>
<dbReference type="Pfam" id="PF01556">
    <property type="entry name" value="DnaJ_C"/>
    <property type="match status" value="1"/>
</dbReference>
<dbReference type="Pfam" id="PF00226">
    <property type="entry name" value="DnaJ"/>
    <property type="match status" value="1"/>
</dbReference>
<dbReference type="SMART" id="SM00271">
    <property type="entry name" value="DnaJ"/>
    <property type="match status" value="1"/>
</dbReference>
<accession>A0A9K3Q6X2</accession>
<dbReference type="InterPro" id="IPR018253">
    <property type="entry name" value="DnaJ_domain_CS"/>
</dbReference>
<name>A0A9K3Q6X2_9STRA</name>
<reference evidence="5" key="2">
    <citation type="submission" date="2021-04" db="EMBL/GenBank/DDBJ databases">
        <authorList>
            <person name="Podell S."/>
        </authorList>
    </citation>
    <scope>NUCLEOTIDE SEQUENCE</scope>
    <source>
        <strain evidence="5">Hildebrandi</strain>
    </source>
</reference>
<keyword evidence="3" id="KW-0472">Membrane</keyword>
<reference evidence="5" key="1">
    <citation type="journal article" date="2021" name="Sci. Rep.">
        <title>Diploid genomic architecture of Nitzschia inconspicua, an elite biomass production diatom.</title>
        <authorList>
            <person name="Oliver A."/>
            <person name="Podell S."/>
            <person name="Pinowska A."/>
            <person name="Traller J.C."/>
            <person name="Smith S.R."/>
            <person name="McClure R."/>
            <person name="Beliaev A."/>
            <person name="Bohutskyi P."/>
            <person name="Hill E.A."/>
            <person name="Rabines A."/>
            <person name="Zheng H."/>
            <person name="Allen L.Z."/>
            <person name="Kuo A."/>
            <person name="Grigoriev I.V."/>
            <person name="Allen A.E."/>
            <person name="Hazlebeck D."/>
            <person name="Allen E.E."/>
        </authorList>
    </citation>
    <scope>NUCLEOTIDE SEQUENCE</scope>
    <source>
        <strain evidence="5">Hildebrandi</strain>
    </source>
</reference>
<evidence type="ECO:0000256" key="2">
    <source>
        <dbReference type="SAM" id="MobiDB-lite"/>
    </source>
</evidence>
<keyword evidence="1" id="KW-0143">Chaperone</keyword>
<dbReference type="EMBL" id="JAGRRH010000002">
    <property type="protein sequence ID" value="KAG7373243.1"/>
    <property type="molecule type" value="Genomic_DNA"/>
</dbReference>
<dbReference type="PANTHER" id="PTHR24078">
    <property type="entry name" value="DNAJ HOMOLOG SUBFAMILY C MEMBER"/>
    <property type="match status" value="1"/>
</dbReference>
<dbReference type="GO" id="GO:0051087">
    <property type="term" value="F:protein-folding chaperone binding"/>
    <property type="evidence" value="ECO:0007669"/>
    <property type="project" value="TreeGrafter"/>
</dbReference>
<evidence type="ECO:0000256" key="3">
    <source>
        <dbReference type="SAM" id="Phobius"/>
    </source>
</evidence>
<dbReference type="AlphaFoldDB" id="A0A9K3Q6X2"/>
<organism evidence="5 6">
    <name type="scientific">Nitzschia inconspicua</name>
    <dbReference type="NCBI Taxonomy" id="303405"/>
    <lineage>
        <taxon>Eukaryota</taxon>
        <taxon>Sar</taxon>
        <taxon>Stramenopiles</taxon>
        <taxon>Ochrophyta</taxon>
        <taxon>Bacillariophyta</taxon>
        <taxon>Bacillariophyceae</taxon>
        <taxon>Bacillariophycidae</taxon>
        <taxon>Bacillariales</taxon>
        <taxon>Bacillariaceae</taxon>
        <taxon>Nitzschia</taxon>
    </lineage>
</organism>
<keyword evidence="3" id="KW-0812">Transmembrane</keyword>
<keyword evidence="3" id="KW-1133">Transmembrane helix</keyword>
<feature type="region of interest" description="Disordered" evidence="2">
    <location>
        <begin position="218"/>
        <end position="246"/>
    </location>
</feature>
<sequence length="832" mass="91508">MTCISVPSLYFLPLIPGIVSWLATSTDDRRMPSTAIPCRRQAVSQRRKVVGFLILLAVTLYSIVPVHAIRRSSQTNRKSYYDILGVPKTASEKEIKKAYRKLAIQHHPDKGGNEETFKEISKAYQTLSNPDEKKIYDQYGEAGLEMGAGPNAGSYAFGGGNPFGAAGGNPFQEYFSTQGGGGPGGFRTETFSFGGGNGSDSSNVNIDLSEILRQMMGGEPTKGRGGIGDPFQQRHSTSSSASPTYTHPVRCTLEDLAMGTTKKMKITFKGEERIYTIPIKPGWKAGTKVTYQGKQHGPHRSPTMIFEIEEIPHKFLKRKGDDLHFVCWIDETQTKGGIQIGVPLPTGETYTRKIPKTATTEEDGSDAPVLSNGEKLVIPNKGMPIKGGPDRGDLVIEFRCVVLGITPPENELADRIQQNVTHVVVVAADNIDHDDGVVVVDDDRCADMRIKWRSDYTLAMDNCDNTDDGSDDDTTGGRLTMLLSAFIDGDTTSPDDVVAAVQTEIAAAAAAAKNFHVEVWGTAGAPLPLRPLEGYETHIVLHPAHTSHDTFWMKQAIKAMQQYGLVVQPKLFSQEVVTKFRAIVNAAINDIEEQLAKYRPDLVVGEDVLSFREIASRKKQRFDLRLDVTSDGAGDASDHLPAVALTRKLVEESPSIQEFLYEALDLTETDSEATKRNVFDQLDFDISVVYSKPGAVAQGWHADGSHRPGLSTTWNTDDAADFNVGTPPYAICLFVPLIDLNECVGYTQFWPGSHVHRQLAGLGHFAQVTQSVWNSSSCQAGDGIWYDYRLMHQGMPHQMDSSVQVRPILQVIFKQRWYVERANYGVESVMTP</sequence>
<dbReference type="OrthoDB" id="550424at2759"/>
<dbReference type="PROSITE" id="PS00636">
    <property type="entry name" value="DNAJ_1"/>
    <property type="match status" value="1"/>
</dbReference>
<gene>
    <name evidence="5" type="ORF">IV203_033967</name>
</gene>
<protein>
    <submittedName>
        <fullName evidence="5">Chaperone DnaJ</fullName>
    </submittedName>
</protein>
<proteinExistence type="predicted"/>
<evidence type="ECO:0000256" key="1">
    <source>
        <dbReference type="ARBA" id="ARBA00023186"/>
    </source>
</evidence>
<keyword evidence="6" id="KW-1185">Reference proteome</keyword>
<dbReference type="GO" id="GO:0005829">
    <property type="term" value="C:cytosol"/>
    <property type="evidence" value="ECO:0007669"/>
    <property type="project" value="TreeGrafter"/>
</dbReference>
<dbReference type="Proteomes" id="UP000693970">
    <property type="component" value="Unassembled WGS sequence"/>
</dbReference>
<dbReference type="PANTHER" id="PTHR24078:SF553">
    <property type="entry name" value="DNAJ HOMOLOG SUBFAMILY B MEMBER 5"/>
    <property type="match status" value="1"/>
</dbReference>
<feature type="transmembrane region" description="Helical" evidence="3">
    <location>
        <begin position="6"/>
        <end position="24"/>
    </location>
</feature>
<dbReference type="CDD" id="cd10747">
    <property type="entry name" value="DnaJ_C"/>
    <property type="match status" value="1"/>
</dbReference>
<evidence type="ECO:0000313" key="5">
    <source>
        <dbReference type="EMBL" id="KAG7373243.1"/>
    </source>
</evidence>